<dbReference type="GeneID" id="77730657"/>
<proteinExistence type="inferred from homology"/>
<comment type="similarity">
    <text evidence="2">Belongs to the ELP6 family.</text>
</comment>
<reference evidence="3" key="1">
    <citation type="journal article" date="2022" name="G3 (Bethesda)">
        <title>High quality genome of the basidiomycete yeast Dioszegia hungarica PDD-24b-2 isolated from cloud water.</title>
        <authorList>
            <person name="Jarrige D."/>
            <person name="Haridas S."/>
            <person name="Bleykasten-Grosshans C."/>
            <person name="Joly M."/>
            <person name="Nadalig T."/>
            <person name="Sancelme M."/>
            <person name="Vuilleumier S."/>
            <person name="Grigoriev I.V."/>
            <person name="Amato P."/>
            <person name="Bringel F."/>
        </authorList>
    </citation>
    <scope>NUCLEOTIDE SEQUENCE</scope>
    <source>
        <strain evidence="3">PDD-24b-2</strain>
    </source>
</reference>
<comment type="pathway">
    <text evidence="1">tRNA modification; 5-methoxycarbonylmethyl-2-thiouridine-tRNA biosynthesis.</text>
</comment>
<keyword evidence="4" id="KW-1185">Reference proteome</keyword>
<dbReference type="InterPro" id="IPR018627">
    <property type="entry name" value="ELP6"/>
</dbReference>
<name>A0AA38H363_9TREE</name>
<dbReference type="GO" id="GO:0033588">
    <property type="term" value="C:elongator holoenzyme complex"/>
    <property type="evidence" value="ECO:0007669"/>
    <property type="project" value="InterPro"/>
</dbReference>
<evidence type="ECO:0000256" key="1">
    <source>
        <dbReference type="ARBA" id="ARBA00005043"/>
    </source>
</evidence>
<evidence type="ECO:0000313" key="3">
    <source>
        <dbReference type="EMBL" id="KAI9632826.1"/>
    </source>
</evidence>
<gene>
    <name evidence="3" type="ORF">MKK02DRAFT_41138</name>
</gene>
<dbReference type="RefSeq" id="XP_052942603.1">
    <property type="nucleotide sequence ID" value="XM_053091452.1"/>
</dbReference>
<dbReference type="AlphaFoldDB" id="A0AA38H363"/>
<dbReference type="EMBL" id="JAKWFO010000014">
    <property type="protein sequence ID" value="KAI9632826.1"/>
    <property type="molecule type" value="Genomic_DNA"/>
</dbReference>
<dbReference type="GO" id="GO:0002098">
    <property type="term" value="P:tRNA wobble uridine modification"/>
    <property type="evidence" value="ECO:0007669"/>
    <property type="project" value="InterPro"/>
</dbReference>
<protein>
    <submittedName>
        <fullName evidence="3">Uncharacterized protein</fullName>
    </submittedName>
</protein>
<evidence type="ECO:0000256" key="2">
    <source>
        <dbReference type="ARBA" id="ARBA00008837"/>
    </source>
</evidence>
<dbReference type="Proteomes" id="UP001164286">
    <property type="component" value="Unassembled WGS sequence"/>
</dbReference>
<dbReference type="PANTHER" id="PTHR16184">
    <property type="entry name" value="ELONGATOR COMPLEX PROTEIN 6"/>
    <property type="match status" value="1"/>
</dbReference>
<dbReference type="Gene3D" id="3.40.50.300">
    <property type="entry name" value="P-loop containing nucleotide triphosphate hydrolases"/>
    <property type="match status" value="1"/>
</dbReference>
<dbReference type="InterPro" id="IPR027417">
    <property type="entry name" value="P-loop_NTPase"/>
</dbReference>
<comment type="caution">
    <text evidence="3">The sequence shown here is derived from an EMBL/GenBank/DDBJ whole genome shotgun (WGS) entry which is preliminary data.</text>
</comment>
<sequence length="284" mass="29621">MTYLTPHLGFADTSSGSSTAAALPPAGTHLLITDTLESPGHFASYHLIIWVDFRGEGRTSWETVLKKLGTLLPPPPSPLFVHITPSALDLQVKASPVNPSPKLFDGSTPTLRATYDAISSGLSAASGPAADSAKTTSTGSSSAQSPLVILDGLAELLWIGFTPIAIAQFVRATLALARKTNSSLVSTLHADHLPLTAASPSSSSASPSADLLDRLIRLGGGGWWRVSNLSSGRSGDVHGEISSHPLYPPGTGSYPDVPAHQPLQYRLEASTVRVFPKGTGRGFL</sequence>
<accession>A0AA38H363</accession>
<dbReference type="PANTHER" id="PTHR16184:SF6">
    <property type="entry name" value="ELONGATOR COMPLEX PROTEIN 6"/>
    <property type="match status" value="1"/>
</dbReference>
<organism evidence="3 4">
    <name type="scientific">Dioszegia hungarica</name>
    <dbReference type="NCBI Taxonomy" id="4972"/>
    <lineage>
        <taxon>Eukaryota</taxon>
        <taxon>Fungi</taxon>
        <taxon>Dikarya</taxon>
        <taxon>Basidiomycota</taxon>
        <taxon>Agaricomycotina</taxon>
        <taxon>Tremellomycetes</taxon>
        <taxon>Tremellales</taxon>
        <taxon>Bulleribasidiaceae</taxon>
        <taxon>Dioszegia</taxon>
    </lineage>
</organism>
<evidence type="ECO:0000313" key="4">
    <source>
        <dbReference type="Proteomes" id="UP001164286"/>
    </source>
</evidence>